<dbReference type="PANTHER" id="PTHR12558:SF13">
    <property type="entry name" value="CELL DIVISION CYCLE PROTEIN 27 HOMOLOG"/>
    <property type="match status" value="1"/>
</dbReference>
<dbReference type="KEGG" id="ipa:Isop_1533"/>
<keyword evidence="1" id="KW-0802">TPR repeat</keyword>
<dbReference type="EMBL" id="CP002353">
    <property type="protein sequence ID" value="ADV62118.1"/>
    <property type="molecule type" value="Genomic_DNA"/>
</dbReference>
<evidence type="ECO:0000256" key="2">
    <source>
        <dbReference type="SAM" id="MobiDB-lite"/>
    </source>
</evidence>
<dbReference type="InParanoid" id="E8QYY1"/>
<evidence type="ECO:0000313" key="3">
    <source>
        <dbReference type="EMBL" id="ADV62118.1"/>
    </source>
</evidence>
<dbReference type="Proteomes" id="UP000008631">
    <property type="component" value="Chromosome"/>
</dbReference>
<name>E8QYY1_ISOPI</name>
<dbReference type="SUPFAM" id="SSF48452">
    <property type="entry name" value="TPR-like"/>
    <property type="match status" value="4"/>
</dbReference>
<dbReference type="AlphaFoldDB" id="E8QYY1"/>
<accession>E8QYY1</accession>
<feature type="repeat" description="TPR" evidence="1">
    <location>
        <begin position="173"/>
        <end position="206"/>
    </location>
</feature>
<dbReference type="SMART" id="SM00028">
    <property type="entry name" value="TPR"/>
    <property type="match status" value="8"/>
</dbReference>
<dbReference type="Pfam" id="PF13432">
    <property type="entry name" value="TPR_16"/>
    <property type="match status" value="4"/>
</dbReference>
<dbReference type="InterPro" id="IPR011990">
    <property type="entry name" value="TPR-like_helical_dom_sf"/>
</dbReference>
<organism evidence="3 4">
    <name type="scientific">Isosphaera pallida (strain ATCC 43644 / DSM 9630 / IS1B)</name>
    <dbReference type="NCBI Taxonomy" id="575540"/>
    <lineage>
        <taxon>Bacteria</taxon>
        <taxon>Pseudomonadati</taxon>
        <taxon>Planctomycetota</taxon>
        <taxon>Planctomycetia</taxon>
        <taxon>Isosphaerales</taxon>
        <taxon>Isosphaeraceae</taxon>
        <taxon>Isosphaera</taxon>
    </lineage>
</organism>
<sequence>MTRRGFDSRDAFYLLPPDRVRGEFISPKRWWLTAFLIALAWMVNVAQGPLQAQEASHAIPPALMDEPRLDSTDSSSQPVEQENNAGKTRESPPAARLDLDPDPVGQVRGSALPRNLEQPPEPFVPAHPLDAEGRARLDRLADFAAARARELNRDNLAAIRLYRKLLETAPRSTAVLRRLSRINLVLGRINEAVEYSRRAVELDPNDSESLQLVVLFLQRAGQLDEARTLLETVLAAPALRQDSASALLAARELGFLYVLQPERIHEGASLIARVVRALDDKAAGNLSRAELSRVLGNPPQTYLRFGETLLNANRPNEAALAFERGLVYAPNDSALVTGLARARLRQDRAAEALRLVEGLIAQPNVVKFPETYRLQSEALEALGRGNEALARLEALAKASPRDVAIQAALADRLAREGRDQEALAILTGLINGPIDPPALITLTDLLIKAERVTDLLKIVGDLLARPNGVIAAQPLLARIVATPEFARLFLRQGIEGLSAEPPTLPESCRVALASIARQLNDLELQLQLDRLELKRNPNRQTYLQLFFGLVEAGRHGDAAETLSEMIAKFPESREPRIVVTLAQTRLRAGDKPGAIQAARDANALAGGDWETRRFAALVLSQAGVEDEAIELGRALLADAPNEPLVRLTLFSILMRAKRHEDALALARASLELDPANPDYPSMVGEALEALKQTDDAIEFYRSILDKADIATNPELELTIGQRLSGLLVKLGRIKSGQEVLETLFKKYPDDAGLNNDLGYLYADQGINLEQAETMIRKALEEEPDNPAYLDSLGWVLYKRGKVEESIPLLEKAIAKYPIVGGSATLQDHLGDAYLQLRNYAKARQAWLNAIEAAKRTDPPDVRLADLEAKLKLLDKIESENVSVSPDKPPPSR</sequence>
<feature type="region of interest" description="Disordered" evidence="2">
    <location>
        <begin position="64"/>
        <end position="128"/>
    </location>
</feature>
<proteinExistence type="predicted"/>
<evidence type="ECO:0000256" key="1">
    <source>
        <dbReference type="PROSITE-ProRule" id="PRU00339"/>
    </source>
</evidence>
<keyword evidence="4" id="KW-1185">Reference proteome</keyword>
<protein>
    <submittedName>
        <fullName evidence="3">Tetratricopeptide TPR_1 repeat-containing protein</fullName>
    </submittedName>
</protein>
<feature type="repeat" description="TPR" evidence="1">
    <location>
        <begin position="299"/>
        <end position="332"/>
    </location>
</feature>
<dbReference type="HOGENOM" id="CLU_333960_0_0_0"/>
<feature type="compositionally biased region" description="Polar residues" evidence="2">
    <location>
        <begin position="72"/>
        <end position="86"/>
    </location>
</feature>
<dbReference type="eggNOG" id="COG0457">
    <property type="taxonomic scope" value="Bacteria"/>
</dbReference>
<gene>
    <name evidence="3" type="ordered locus">Isop_1533</name>
</gene>
<reference evidence="3 4" key="2">
    <citation type="journal article" date="2011" name="Stand. Genomic Sci.">
        <title>Complete genome sequence of Isosphaera pallida type strain (IS1B).</title>
        <authorList>
            <consortium name="US DOE Joint Genome Institute (JGI-PGF)"/>
            <person name="Goker M."/>
            <person name="Cleland D."/>
            <person name="Saunders E."/>
            <person name="Lapidus A."/>
            <person name="Nolan M."/>
            <person name="Lucas S."/>
            <person name="Hammon N."/>
            <person name="Deshpande S."/>
            <person name="Cheng J.F."/>
            <person name="Tapia R."/>
            <person name="Han C."/>
            <person name="Goodwin L."/>
            <person name="Pitluck S."/>
            <person name="Liolios K."/>
            <person name="Pagani I."/>
            <person name="Ivanova N."/>
            <person name="Mavromatis K."/>
            <person name="Pati A."/>
            <person name="Chen A."/>
            <person name="Palaniappan K."/>
            <person name="Land M."/>
            <person name="Hauser L."/>
            <person name="Chang Y.J."/>
            <person name="Jeffries C.D."/>
            <person name="Detter J.C."/>
            <person name="Beck B."/>
            <person name="Woyke T."/>
            <person name="Bristow J."/>
            <person name="Eisen J.A."/>
            <person name="Markowitz V."/>
            <person name="Hugenholtz P."/>
            <person name="Kyrpides N.C."/>
            <person name="Klenk H.P."/>
        </authorList>
    </citation>
    <scope>NUCLEOTIDE SEQUENCE [LARGE SCALE GENOMIC DNA]</scope>
    <source>
        <strain evidence="4">ATCC 43644 / DSM 9630 / IS1B</strain>
    </source>
</reference>
<reference key="1">
    <citation type="submission" date="2010-11" db="EMBL/GenBank/DDBJ databases">
        <title>The complete sequence of chromosome of Isophaera pallida ATCC 43644.</title>
        <authorList>
            <consortium name="US DOE Joint Genome Institute (JGI-PGF)"/>
            <person name="Lucas S."/>
            <person name="Copeland A."/>
            <person name="Lapidus A."/>
            <person name="Bruce D."/>
            <person name="Goodwin L."/>
            <person name="Pitluck S."/>
            <person name="Kyrpides N."/>
            <person name="Mavromatis K."/>
            <person name="Pagani I."/>
            <person name="Ivanova N."/>
            <person name="Saunders E."/>
            <person name="Brettin T."/>
            <person name="Detter J.C."/>
            <person name="Han C."/>
            <person name="Tapia R."/>
            <person name="Land M."/>
            <person name="Hauser L."/>
            <person name="Markowitz V."/>
            <person name="Cheng J.-F."/>
            <person name="Hugenholtz P."/>
            <person name="Woyke T."/>
            <person name="Wu D."/>
            <person name="Eisen J.A."/>
        </authorList>
    </citation>
    <scope>NUCLEOTIDE SEQUENCE</scope>
    <source>
        <strain>ATCC 43644</strain>
    </source>
</reference>
<dbReference type="Pfam" id="PF13429">
    <property type="entry name" value="TPR_15"/>
    <property type="match status" value="1"/>
</dbReference>
<dbReference type="InterPro" id="IPR019734">
    <property type="entry name" value="TPR_rpt"/>
</dbReference>
<dbReference type="PROSITE" id="PS50005">
    <property type="entry name" value="TPR"/>
    <property type="match status" value="2"/>
</dbReference>
<dbReference type="PANTHER" id="PTHR12558">
    <property type="entry name" value="CELL DIVISION CYCLE 16,23,27"/>
    <property type="match status" value="1"/>
</dbReference>
<dbReference type="Gene3D" id="1.25.40.10">
    <property type="entry name" value="Tetratricopeptide repeat domain"/>
    <property type="match status" value="3"/>
</dbReference>
<evidence type="ECO:0000313" key="4">
    <source>
        <dbReference type="Proteomes" id="UP000008631"/>
    </source>
</evidence>
<dbReference type="STRING" id="575540.Isop_1533"/>